<reference evidence="2 3" key="1">
    <citation type="submission" date="2021-03" db="EMBL/GenBank/DDBJ databases">
        <title>Genomic Encyclopedia of Type Strains, Phase IV (KMG-IV): sequencing the most valuable type-strain genomes for metagenomic binning, comparative biology and taxonomic classification.</title>
        <authorList>
            <person name="Goeker M."/>
        </authorList>
    </citation>
    <scope>NUCLEOTIDE SEQUENCE [LARGE SCALE GENOMIC DNA]</scope>
    <source>
        <strain evidence="2 3">DSM 21085</strain>
    </source>
</reference>
<keyword evidence="3" id="KW-1185">Reference proteome</keyword>
<feature type="compositionally biased region" description="Low complexity" evidence="1">
    <location>
        <begin position="158"/>
        <end position="172"/>
    </location>
</feature>
<gene>
    <name evidence="2" type="ORF">J2Z82_002275</name>
</gene>
<organism evidence="2 3">
    <name type="scientific">Virgibacillus litoralis</name>
    <dbReference type="NCBI Taxonomy" id="578221"/>
    <lineage>
        <taxon>Bacteria</taxon>
        <taxon>Bacillati</taxon>
        <taxon>Bacillota</taxon>
        <taxon>Bacilli</taxon>
        <taxon>Bacillales</taxon>
        <taxon>Bacillaceae</taxon>
        <taxon>Virgibacillus</taxon>
    </lineage>
</organism>
<evidence type="ECO:0000313" key="3">
    <source>
        <dbReference type="Proteomes" id="UP001519328"/>
    </source>
</evidence>
<comment type="caution">
    <text evidence="2">The sequence shown here is derived from an EMBL/GenBank/DDBJ whole genome shotgun (WGS) entry which is preliminary data.</text>
</comment>
<feature type="compositionally biased region" description="Polar residues" evidence="1">
    <location>
        <begin position="173"/>
        <end position="205"/>
    </location>
</feature>
<sequence length="205" mass="22658">MEIKKIMFSLITVSFLFTLVLVAPVGAEEEAKVFDTKIDNVSKDDYIDKEGDKVQEKVYYNSEGDIVKVSVEKGEYAEPVSTDNSIQSYGSYYAVSRSSVTARFEAWSGAPQVRVYANGFSDSYTSSSKSTKKSIDRIIVNTTLMMNASVEDQDSDSRSSSSFANASAKQQSFMIPTHSQYSRSSHTYHNSGTNSVYHSTEASRG</sequence>
<protein>
    <submittedName>
        <fullName evidence="2">Uncharacterized protein</fullName>
    </submittedName>
</protein>
<dbReference type="Proteomes" id="UP001519328">
    <property type="component" value="Unassembled WGS sequence"/>
</dbReference>
<proteinExistence type="predicted"/>
<dbReference type="EMBL" id="JAGGKK010000011">
    <property type="protein sequence ID" value="MBP1949338.1"/>
    <property type="molecule type" value="Genomic_DNA"/>
</dbReference>
<name>A0ABS4HEN9_9BACI</name>
<accession>A0ABS4HEN9</accession>
<evidence type="ECO:0000313" key="2">
    <source>
        <dbReference type="EMBL" id="MBP1949338.1"/>
    </source>
</evidence>
<feature type="region of interest" description="Disordered" evidence="1">
    <location>
        <begin position="150"/>
        <end position="205"/>
    </location>
</feature>
<evidence type="ECO:0000256" key="1">
    <source>
        <dbReference type="SAM" id="MobiDB-lite"/>
    </source>
</evidence>
<dbReference type="RefSeq" id="WP_245251476.1">
    <property type="nucleotide sequence ID" value="NZ_JAGGKK010000011.1"/>
</dbReference>